<comment type="subcellular location">
    <subcellularLocation>
        <location evidence="1">Membrane</location>
        <topology evidence="1">Single-pass membrane protein</topology>
    </subcellularLocation>
</comment>
<dbReference type="CDD" id="cd06503">
    <property type="entry name" value="ATP-synt_Fo_b"/>
    <property type="match status" value="1"/>
</dbReference>
<evidence type="ECO:0000256" key="7">
    <source>
        <dbReference type="ARBA" id="ARBA00022989"/>
    </source>
</evidence>
<keyword evidence="13" id="KW-0150">Chloroplast</keyword>
<evidence type="ECO:0000256" key="12">
    <source>
        <dbReference type="SAM" id="Phobius"/>
    </source>
</evidence>
<evidence type="ECO:0000256" key="5">
    <source>
        <dbReference type="ARBA" id="ARBA00022692"/>
    </source>
</evidence>
<evidence type="ECO:0000256" key="11">
    <source>
        <dbReference type="RuleBase" id="RU003848"/>
    </source>
</evidence>
<evidence type="ECO:0000313" key="13">
    <source>
        <dbReference type="EMBL" id="AWT38162.1"/>
    </source>
</evidence>
<keyword evidence="8 11" id="KW-0406">Ion transport</keyword>
<evidence type="ECO:0000256" key="6">
    <source>
        <dbReference type="ARBA" id="ARBA00022781"/>
    </source>
</evidence>
<keyword evidence="13" id="KW-0934">Plastid</keyword>
<evidence type="ECO:0000256" key="2">
    <source>
        <dbReference type="ARBA" id="ARBA00005513"/>
    </source>
</evidence>
<dbReference type="InterPro" id="IPR002146">
    <property type="entry name" value="ATP_synth_b/b'su_bac/chlpt"/>
</dbReference>
<gene>
    <name evidence="13" type="primary">atpG</name>
</gene>
<evidence type="ECO:0000256" key="10">
    <source>
        <dbReference type="ARBA" id="ARBA00025198"/>
    </source>
</evidence>
<evidence type="ECO:0000256" key="1">
    <source>
        <dbReference type="ARBA" id="ARBA00004167"/>
    </source>
</evidence>
<dbReference type="GO" id="GO:0015986">
    <property type="term" value="P:proton motive force-driven ATP synthesis"/>
    <property type="evidence" value="ECO:0007669"/>
    <property type="project" value="InterPro"/>
</dbReference>
<evidence type="ECO:0000256" key="4">
    <source>
        <dbReference type="ARBA" id="ARBA00022547"/>
    </source>
</evidence>
<dbReference type="EMBL" id="MG755791">
    <property type="protein sequence ID" value="AWT38162.1"/>
    <property type="molecule type" value="Genomic_DNA"/>
</dbReference>
<organism evidence="13">
    <name type="scientific">Proboscia sp</name>
    <dbReference type="NCBI Taxonomy" id="1923967"/>
    <lineage>
        <taxon>Eukaryota</taxon>
        <taxon>Sar</taxon>
        <taxon>Stramenopiles</taxon>
        <taxon>Ochrophyta</taxon>
        <taxon>Bacillariophyta</taxon>
        <taxon>Coscinodiscophyceae</taxon>
        <taxon>Rhizosoleniophycidae</taxon>
        <taxon>Rhizosoleniales</taxon>
        <taxon>Rhizosoleniaceae</taxon>
        <taxon>Proboscia</taxon>
    </lineage>
</organism>
<comment type="function">
    <text evidence="10">F(1)F(0) ATP synthase produces ATP from ADP in the presence of a proton or sodium gradient. F-type ATPases consist of two structural domains, F(1) containing the extramembraneous catalytic core and F(0) containing the membrane proton channel, linked together by a central stalk and a peripheral stalk. During catalysis, ATP synthesis in the catalytic domain of F(1) is coupled via a rotary mechanism of the central stalk subunits to proton translocation.</text>
</comment>
<evidence type="ECO:0000256" key="3">
    <source>
        <dbReference type="ARBA" id="ARBA00022448"/>
    </source>
</evidence>
<evidence type="ECO:0000256" key="9">
    <source>
        <dbReference type="ARBA" id="ARBA00023136"/>
    </source>
</evidence>
<dbReference type="Pfam" id="PF00430">
    <property type="entry name" value="ATP-synt_B"/>
    <property type="match status" value="1"/>
</dbReference>
<dbReference type="GO" id="GO:0046961">
    <property type="term" value="F:proton-transporting ATPase activity, rotational mechanism"/>
    <property type="evidence" value="ECO:0007669"/>
    <property type="project" value="TreeGrafter"/>
</dbReference>
<dbReference type="InterPro" id="IPR050059">
    <property type="entry name" value="ATP_synthase_B_chain"/>
</dbReference>
<proteinExistence type="inferred from homology"/>
<geneLocation type="chloroplast" evidence="13"/>
<keyword evidence="5 11" id="KW-0812">Transmembrane</keyword>
<dbReference type="EMBL" id="MG755791">
    <property type="protein sequence ID" value="AWT38217.1"/>
    <property type="molecule type" value="Genomic_DNA"/>
</dbReference>
<feature type="transmembrane region" description="Helical" evidence="12">
    <location>
        <begin position="24"/>
        <end position="45"/>
    </location>
</feature>
<keyword evidence="9 12" id="KW-0472">Membrane</keyword>
<dbReference type="PANTHER" id="PTHR33445">
    <property type="entry name" value="ATP SYNTHASE SUBUNIT B', CHLOROPLASTIC"/>
    <property type="match status" value="1"/>
</dbReference>
<evidence type="ECO:0000256" key="8">
    <source>
        <dbReference type="ARBA" id="ARBA00023065"/>
    </source>
</evidence>
<name>A0A2U9NM72_9STRA</name>
<keyword evidence="3 11" id="KW-0813">Transport</keyword>
<dbReference type="AlphaFoldDB" id="A0A2U9NM72"/>
<keyword evidence="6 11" id="KW-0375">Hydrogen ion transport</keyword>
<protein>
    <submittedName>
        <fullName evidence="13">ATP synthase CF0 B' subunit</fullName>
    </submittedName>
</protein>
<dbReference type="GO" id="GO:0045259">
    <property type="term" value="C:proton-transporting ATP synthase complex"/>
    <property type="evidence" value="ECO:0007669"/>
    <property type="project" value="UniProtKB-KW"/>
</dbReference>
<keyword evidence="4 11" id="KW-0138">CF(0)</keyword>
<accession>A0A2U9NM72</accession>
<dbReference type="PANTHER" id="PTHR33445:SF2">
    <property type="entry name" value="ATP SYNTHASE SUBUNIT B', CHLOROPLASTIC"/>
    <property type="match status" value="1"/>
</dbReference>
<reference evidence="13" key="1">
    <citation type="journal article" date="2018" name="Adv. Bot. Res.">
        <title>Evolution of the Plastid Genomes in Diatoms.</title>
        <authorList>
            <person name="Yu M."/>
            <person name="Ashworth M.P."/>
            <person name="Hajrah N.H."/>
            <person name="Khiyami M.A."/>
            <person name="Sabir M.J."/>
            <person name="Alhebshi A.M."/>
            <person name="Al-Malki A.L."/>
            <person name="Sabir J.S.M."/>
            <person name="Theriot E.C."/>
            <person name="Jansen R.K."/>
        </authorList>
    </citation>
    <scope>NUCLEOTIDE SEQUENCE</scope>
</reference>
<comment type="similarity">
    <text evidence="2 11">Belongs to the ATPase B chain family.</text>
</comment>
<sequence>MINFSTLISSSAIEGPGGLFDINATLPLVAIQFVVLTIVLNALLYNPLLTTITERNDFILITLLQAVVTLEKTDKLTAKFTDKLQTARQEVEVQITNSQKIHKEILEVELDISQKYIDDLLDTITKDLSIKKQTVLASLDSIISSLCLEIQFY</sequence>
<keyword evidence="7 12" id="KW-1133">Transmembrane helix</keyword>